<dbReference type="SUPFAM" id="SSF89155">
    <property type="entry name" value="TorD-like"/>
    <property type="match status" value="1"/>
</dbReference>
<dbReference type="AlphaFoldDB" id="A0A1A0R8S4"/>
<proteinExistence type="predicted"/>
<evidence type="ECO:0000313" key="3">
    <source>
        <dbReference type="Proteomes" id="UP000093902"/>
    </source>
</evidence>
<dbReference type="GO" id="GO:0016530">
    <property type="term" value="F:metallochaperone activity"/>
    <property type="evidence" value="ECO:0007669"/>
    <property type="project" value="TreeGrafter"/>
</dbReference>
<evidence type="ECO:0000313" key="2">
    <source>
        <dbReference type="EMBL" id="OBB30732.1"/>
    </source>
</evidence>
<dbReference type="EMBL" id="LZSO01000017">
    <property type="protein sequence ID" value="OBB30732.1"/>
    <property type="molecule type" value="Genomic_DNA"/>
</dbReference>
<organism evidence="2 3">
    <name type="scientific">Mycolicibacterium peregrinum</name>
    <name type="common">Mycobacterium peregrinum</name>
    <dbReference type="NCBI Taxonomy" id="43304"/>
    <lineage>
        <taxon>Bacteria</taxon>
        <taxon>Bacillati</taxon>
        <taxon>Actinomycetota</taxon>
        <taxon>Actinomycetes</taxon>
        <taxon>Mycobacteriales</taxon>
        <taxon>Mycobacteriaceae</taxon>
        <taxon>Mycolicibacterium</taxon>
    </lineage>
</organism>
<dbReference type="PANTHER" id="PTHR43680:SF2">
    <property type="entry name" value="NITRATE REDUCTASE MOLYBDENUM COFACTOR ASSEMBLY CHAPERONE NARJ"/>
    <property type="match status" value="1"/>
</dbReference>
<dbReference type="PANTHER" id="PTHR43680">
    <property type="entry name" value="NITRATE REDUCTASE MOLYBDENUM COFACTOR ASSEMBLY CHAPERONE"/>
    <property type="match status" value="1"/>
</dbReference>
<protein>
    <submittedName>
        <fullName evidence="2">Nitrate reductase molybdenum cofactor assembly chaperone</fullName>
    </submittedName>
</protein>
<dbReference type="InterPro" id="IPR036411">
    <property type="entry name" value="TorD-like_sf"/>
</dbReference>
<dbReference type="RefSeq" id="WP_064932019.1">
    <property type="nucleotide sequence ID" value="NZ_LZSO01000017.1"/>
</dbReference>
<dbReference type="GO" id="GO:0042128">
    <property type="term" value="P:nitrate assimilation"/>
    <property type="evidence" value="ECO:0007669"/>
    <property type="project" value="UniProtKB-KW"/>
</dbReference>
<dbReference type="InterPro" id="IPR003765">
    <property type="entry name" value="NO3_reductase_chaperone_NarJ"/>
</dbReference>
<dbReference type="NCBIfam" id="TIGR00684">
    <property type="entry name" value="narJ"/>
    <property type="match status" value="1"/>
</dbReference>
<dbReference type="STRING" id="43304.GCA_001403655_04712"/>
<dbReference type="Pfam" id="PF02613">
    <property type="entry name" value="Nitrate_red_del"/>
    <property type="match status" value="1"/>
</dbReference>
<dbReference type="GO" id="GO:0051082">
    <property type="term" value="F:unfolded protein binding"/>
    <property type="evidence" value="ECO:0007669"/>
    <property type="project" value="InterPro"/>
</dbReference>
<accession>A0A1A0R8S4</accession>
<comment type="caution">
    <text evidence="2">The sequence shown here is derived from an EMBL/GenBank/DDBJ whole genome shotgun (WGS) entry which is preliminary data.</text>
</comment>
<dbReference type="InterPro" id="IPR020945">
    <property type="entry name" value="DMSO/NO3_reduct_chaperone"/>
</dbReference>
<name>A0A1A0R8S4_MYCPR</name>
<gene>
    <name evidence="2" type="ORF">A5792_18465</name>
</gene>
<evidence type="ECO:0000256" key="1">
    <source>
        <dbReference type="ARBA" id="ARBA00023063"/>
    </source>
</evidence>
<dbReference type="Proteomes" id="UP000093902">
    <property type="component" value="Unassembled WGS sequence"/>
</dbReference>
<dbReference type="Gene3D" id="1.10.3480.10">
    <property type="entry name" value="TorD-like"/>
    <property type="match status" value="1"/>
</dbReference>
<dbReference type="GO" id="GO:0051131">
    <property type="term" value="P:chaperone-mediated protein complex assembly"/>
    <property type="evidence" value="ECO:0007669"/>
    <property type="project" value="InterPro"/>
</dbReference>
<reference evidence="3" key="1">
    <citation type="submission" date="2016-06" db="EMBL/GenBank/DDBJ databases">
        <authorList>
            <person name="Sutton G."/>
            <person name="Brinkac L."/>
            <person name="Sanka R."/>
            <person name="Adams M."/>
            <person name="Lau E."/>
            <person name="Mehaffy C."/>
            <person name="Tameris M."/>
            <person name="Hatherill M."/>
            <person name="Hanekom W."/>
            <person name="Mahomed H."/>
            <person name="Mcshane H."/>
        </authorList>
    </citation>
    <scope>NUCLEOTIDE SEQUENCE [LARGE SCALE GENOMIC DNA]</scope>
    <source>
        <strain evidence="3">852002-51209_SCH5440388</strain>
    </source>
</reference>
<keyword evidence="1" id="KW-0534">Nitrate assimilation</keyword>
<sequence length="225" mass="25055">MKRRNRTRDNSLIRRSRDNTMQDRLVWQAASLMLAYPDDGHTDRLQAAARLLDHVTGDARALLGETVVGLSLRPTMELQQEYVDTFDLQKRCTMLLTYWTSGDTRNRGADMVEFTQTYRGAGVEIPKDEAPDHLPVVLEFAATVDPEAGRRLLAKYRVPIGVVAEALAERKSPYAPVVAAVARTLPTLASVDDVSRLMMSGPPAESVGLQPFQLTVPPRRVQEVL</sequence>